<dbReference type="Gene3D" id="2.40.50.100">
    <property type="match status" value="1"/>
</dbReference>
<gene>
    <name evidence="4" type="ORF">IAC39_04260</name>
</gene>
<reference evidence="4" key="1">
    <citation type="submission" date="2020-10" db="EMBL/GenBank/DDBJ databases">
        <authorList>
            <person name="Gilroy R."/>
        </authorList>
    </citation>
    <scope>NUCLEOTIDE SEQUENCE</scope>
    <source>
        <strain evidence="4">CHK33-4379</strain>
    </source>
</reference>
<feature type="signal peptide" evidence="3">
    <location>
        <begin position="1"/>
        <end position="20"/>
    </location>
</feature>
<dbReference type="Gene3D" id="2.40.420.20">
    <property type="match status" value="1"/>
</dbReference>
<evidence type="ECO:0000313" key="5">
    <source>
        <dbReference type="Proteomes" id="UP000824136"/>
    </source>
</evidence>
<reference evidence="4" key="2">
    <citation type="journal article" date="2021" name="PeerJ">
        <title>Extensive microbial diversity within the chicken gut microbiome revealed by metagenomics and culture.</title>
        <authorList>
            <person name="Gilroy R."/>
            <person name="Ravi A."/>
            <person name="Getino M."/>
            <person name="Pursley I."/>
            <person name="Horton D.L."/>
            <person name="Alikhan N.F."/>
            <person name="Baker D."/>
            <person name="Gharbi K."/>
            <person name="Hall N."/>
            <person name="Watson M."/>
            <person name="Adriaenssens E.M."/>
            <person name="Foster-Nyarko E."/>
            <person name="Jarju S."/>
            <person name="Secka A."/>
            <person name="Antonio M."/>
            <person name="Oren A."/>
            <person name="Chaudhuri R.R."/>
            <person name="La Ragione R."/>
            <person name="Hildebrand F."/>
            <person name="Pallen M.J."/>
        </authorList>
    </citation>
    <scope>NUCLEOTIDE SEQUENCE</scope>
    <source>
        <strain evidence="4">CHK33-4379</strain>
    </source>
</reference>
<dbReference type="AlphaFoldDB" id="A0A9D1GTS8"/>
<dbReference type="PANTHER" id="PTHR32347:SF14">
    <property type="entry name" value="EFFLUX SYSTEM COMPONENT YKNX-RELATED"/>
    <property type="match status" value="1"/>
</dbReference>
<keyword evidence="3" id="KW-0732">Signal</keyword>
<protein>
    <submittedName>
        <fullName evidence="4">HlyD family efflux transporter periplasmic adaptor subunit</fullName>
    </submittedName>
</protein>
<evidence type="ECO:0000256" key="1">
    <source>
        <dbReference type="ARBA" id="ARBA00004196"/>
    </source>
</evidence>
<dbReference type="SUPFAM" id="SSF111369">
    <property type="entry name" value="HlyD-like secretion proteins"/>
    <property type="match status" value="1"/>
</dbReference>
<keyword evidence="2" id="KW-0175">Coiled coil</keyword>
<evidence type="ECO:0000313" key="4">
    <source>
        <dbReference type="EMBL" id="HIT58909.1"/>
    </source>
</evidence>
<dbReference type="PROSITE" id="PS51257">
    <property type="entry name" value="PROKAR_LIPOPROTEIN"/>
    <property type="match status" value="1"/>
</dbReference>
<comment type="subcellular location">
    <subcellularLocation>
        <location evidence="1">Cell envelope</location>
    </subcellularLocation>
</comment>
<accession>A0A9D1GTS8</accession>
<comment type="caution">
    <text evidence="4">The sequence shown here is derived from an EMBL/GenBank/DDBJ whole genome shotgun (WGS) entry which is preliminary data.</text>
</comment>
<dbReference type="PANTHER" id="PTHR32347">
    <property type="entry name" value="EFFLUX SYSTEM COMPONENT YKNX-RELATED"/>
    <property type="match status" value="1"/>
</dbReference>
<dbReference type="EMBL" id="DVLL01000016">
    <property type="protein sequence ID" value="HIT58909.1"/>
    <property type="molecule type" value="Genomic_DNA"/>
</dbReference>
<feature type="chain" id="PRO_5038898244" evidence="3">
    <location>
        <begin position="21"/>
        <end position="335"/>
    </location>
</feature>
<evidence type="ECO:0000256" key="2">
    <source>
        <dbReference type="ARBA" id="ARBA00023054"/>
    </source>
</evidence>
<organism evidence="4 5">
    <name type="scientific">Candidatus Faeciplasma pullistercoris</name>
    <dbReference type="NCBI Taxonomy" id="2840800"/>
    <lineage>
        <taxon>Bacteria</taxon>
        <taxon>Bacillati</taxon>
        <taxon>Bacillota</taxon>
        <taxon>Clostridia</taxon>
        <taxon>Eubacteriales</taxon>
        <taxon>Oscillospiraceae</taxon>
        <taxon>Oscillospiraceae incertae sedis</taxon>
        <taxon>Candidatus Faeciplasma</taxon>
    </lineage>
</organism>
<dbReference type="Proteomes" id="UP000824136">
    <property type="component" value="Unassembled WGS sequence"/>
</dbReference>
<evidence type="ECO:0000256" key="3">
    <source>
        <dbReference type="SAM" id="SignalP"/>
    </source>
</evidence>
<name>A0A9D1GTS8_9FIRM</name>
<dbReference type="InterPro" id="IPR050465">
    <property type="entry name" value="UPF0194_transport"/>
</dbReference>
<dbReference type="GO" id="GO:0030313">
    <property type="term" value="C:cell envelope"/>
    <property type="evidence" value="ECO:0007669"/>
    <property type="project" value="UniProtKB-SubCell"/>
</dbReference>
<sequence length="335" mass="36755">MKRISVFLAVLMLCFTLFTACGKNGDVGVNIYIPIRQGNTVNYNTAYPYKGTILEQVVLDASYTTPYYTDIAFTMTGGTLEQFDLHNDMTVKEGDIIATLSSEELDEEITVQEIKLNSAKNTYEILLESGTDEEIEFAKIDLDIEQAKYDDLIARKDFLVLRAPYDGKITYVANYRPGAYVQQNATICTIEDSTRVRLSASDYNGSLQNVGFGAKVNISQGAIASTTGQVVDVVTDQIFGFGNNGGRTITNYIIKPDDETVEFESFGTIQVTFTTLRRDDALIVPSNAVFEFGDGYAVNILIDGVKIQMPVTIGIVSGDKTEILSGLDGSETLIL</sequence>
<proteinExistence type="predicted"/>